<dbReference type="AlphaFoldDB" id="A0AAV4VIC7"/>
<keyword evidence="3" id="KW-1185">Reference proteome</keyword>
<evidence type="ECO:0000313" key="2">
    <source>
        <dbReference type="EMBL" id="GIY69195.1"/>
    </source>
</evidence>
<evidence type="ECO:0000256" key="1">
    <source>
        <dbReference type="SAM" id="MobiDB-lite"/>
    </source>
</evidence>
<sequence length="99" mass="10983">MHSVEAPTPAPEKRGASPEKMKLWALHSSRPLLKTRQFSFIIFRGKSPSKIHSLLELGAQNACQQSRKINDVEECLCGVRGFGLFVIESGNFNDAPQSE</sequence>
<name>A0AAV4VIC7_9ARAC</name>
<organism evidence="2 3">
    <name type="scientific">Caerostris darwini</name>
    <dbReference type="NCBI Taxonomy" id="1538125"/>
    <lineage>
        <taxon>Eukaryota</taxon>
        <taxon>Metazoa</taxon>
        <taxon>Ecdysozoa</taxon>
        <taxon>Arthropoda</taxon>
        <taxon>Chelicerata</taxon>
        <taxon>Arachnida</taxon>
        <taxon>Araneae</taxon>
        <taxon>Araneomorphae</taxon>
        <taxon>Entelegynae</taxon>
        <taxon>Araneoidea</taxon>
        <taxon>Araneidae</taxon>
        <taxon>Caerostris</taxon>
    </lineage>
</organism>
<proteinExistence type="predicted"/>
<dbReference type="Proteomes" id="UP001054837">
    <property type="component" value="Unassembled WGS sequence"/>
</dbReference>
<feature type="region of interest" description="Disordered" evidence="1">
    <location>
        <begin position="1"/>
        <end position="20"/>
    </location>
</feature>
<feature type="compositionally biased region" description="Basic and acidic residues" evidence="1">
    <location>
        <begin position="11"/>
        <end position="20"/>
    </location>
</feature>
<protein>
    <submittedName>
        <fullName evidence="2">Uncharacterized protein</fullName>
    </submittedName>
</protein>
<reference evidence="2 3" key="1">
    <citation type="submission" date="2021-06" db="EMBL/GenBank/DDBJ databases">
        <title>Caerostris darwini draft genome.</title>
        <authorList>
            <person name="Kono N."/>
            <person name="Arakawa K."/>
        </authorList>
    </citation>
    <scope>NUCLEOTIDE SEQUENCE [LARGE SCALE GENOMIC DNA]</scope>
</reference>
<accession>A0AAV4VIC7</accession>
<gene>
    <name evidence="2" type="ORF">CDAR_370791</name>
</gene>
<dbReference type="EMBL" id="BPLQ01013022">
    <property type="protein sequence ID" value="GIY69195.1"/>
    <property type="molecule type" value="Genomic_DNA"/>
</dbReference>
<comment type="caution">
    <text evidence="2">The sequence shown here is derived from an EMBL/GenBank/DDBJ whole genome shotgun (WGS) entry which is preliminary data.</text>
</comment>
<evidence type="ECO:0000313" key="3">
    <source>
        <dbReference type="Proteomes" id="UP001054837"/>
    </source>
</evidence>